<dbReference type="InterPro" id="IPR029044">
    <property type="entry name" value="Nucleotide-diphossugar_trans"/>
</dbReference>
<feature type="transmembrane region" description="Helical" evidence="6">
    <location>
        <begin position="129"/>
        <end position="152"/>
    </location>
</feature>
<evidence type="ECO:0000256" key="3">
    <source>
        <dbReference type="ARBA" id="ARBA00022676"/>
    </source>
</evidence>
<comment type="caution">
    <text evidence="8">The sequence shown here is derived from an EMBL/GenBank/DDBJ whole genome shotgun (WGS) entry which is preliminary data.</text>
</comment>
<dbReference type="Proteomes" id="UP000005306">
    <property type="component" value="Unassembled WGS sequence"/>
</dbReference>
<reference evidence="8 9" key="1">
    <citation type="submission" date="2006-04" db="EMBL/GenBank/DDBJ databases">
        <authorList>
            <person name="Giovannoni S.J."/>
            <person name="Cho J.-C."/>
            <person name="Ferriera S."/>
            <person name="Johnson J."/>
            <person name="Kravitz S."/>
            <person name="Halpern A."/>
            <person name="Remington K."/>
            <person name="Beeson K."/>
            <person name="Tran B."/>
            <person name="Rogers Y.-H."/>
            <person name="Friedman R."/>
            <person name="Venter J.C."/>
        </authorList>
    </citation>
    <scope>NUCLEOTIDE SEQUENCE [LARGE SCALE GENOMIC DNA]</scope>
    <source>
        <strain evidence="8 9">HTCC1002</strain>
    </source>
</reference>
<dbReference type="RefSeq" id="WP_006997364.1">
    <property type="nucleotide sequence ID" value="NZ_CH724130.1"/>
</dbReference>
<dbReference type="Gene3D" id="3.90.550.10">
    <property type="entry name" value="Spore Coat Polysaccharide Biosynthesis Protein SpsA, Chain A"/>
    <property type="match status" value="1"/>
</dbReference>
<dbReference type="AlphaFoldDB" id="Q1V1V1"/>
<evidence type="ECO:0000256" key="4">
    <source>
        <dbReference type="ARBA" id="ARBA00022679"/>
    </source>
</evidence>
<evidence type="ECO:0000313" key="9">
    <source>
        <dbReference type="Proteomes" id="UP000005306"/>
    </source>
</evidence>
<dbReference type="HOGENOM" id="CLU_1154760_0_0_5"/>
<keyword evidence="6" id="KW-0472">Membrane</keyword>
<evidence type="ECO:0000313" key="8">
    <source>
        <dbReference type="EMBL" id="EAS84777.1"/>
    </source>
</evidence>
<keyword evidence="6" id="KW-0812">Transmembrane</keyword>
<evidence type="ECO:0000256" key="5">
    <source>
        <dbReference type="ARBA" id="ARBA00022842"/>
    </source>
</evidence>
<dbReference type="Pfam" id="PF00535">
    <property type="entry name" value="Glycos_transf_2"/>
    <property type="match status" value="1"/>
</dbReference>
<evidence type="ECO:0000256" key="2">
    <source>
        <dbReference type="ARBA" id="ARBA00006739"/>
    </source>
</evidence>
<name>Q1V1V1_PELU1</name>
<organism evidence="8 9">
    <name type="scientific">Pelagibacter ubique (strain HTCC1002)</name>
    <dbReference type="NCBI Taxonomy" id="314261"/>
    <lineage>
        <taxon>Bacteria</taxon>
        <taxon>Pseudomonadati</taxon>
        <taxon>Pseudomonadota</taxon>
        <taxon>Alphaproteobacteria</taxon>
        <taxon>Candidatus Pelagibacterales</taxon>
        <taxon>Candidatus Pelagibacteraceae</taxon>
        <taxon>Candidatus Pelagibacter</taxon>
    </lineage>
</organism>
<protein>
    <submittedName>
        <fullName evidence="8">SpsA-like glycosyl transferase</fullName>
    </submittedName>
</protein>
<evidence type="ECO:0000259" key="7">
    <source>
        <dbReference type="Pfam" id="PF00535"/>
    </source>
</evidence>
<keyword evidence="4 8" id="KW-0808">Transferase</keyword>
<keyword evidence="6" id="KW-1133">Transmembrane helix</keyword>
<dbReference type="SUPFAM" id="SSF53448">
    <property type="entry name" value="Nucleotide-diphospho-sugar transferases"/>
    <property type="match status" value="1"/>
</dbReference>
<comment type="similarity">
    <text evidence="2">Belongs to the glycosyltransferase 2 family.</text>
</comment>
<comment type="cofactor">
    <cofactor evidence="1">
        <name>Mg(2+)</name>
        <dbReference type="ChEBI" id="CHEBI:18420"/>
    </cofactor>
</comment>
<dbReference type="PANTHER" id="PTHR48090:SF10">
    <property type="entry name" value="GLUCOSYL-3-PHOSPHOGLYCERATE SYNTHASE"/>
    <property type="match status" value="1"/>
</dbReference>
<accession>Q1V1V1</accession>
<evidence type="ECO:0000256" key="6">
    <source>
        <dbReference type="SAM" id="Phobius"/>
    </source>
</evidence>
<proteinExistence type="inferred from homology"/>
<feature type="transmembrane region" description="Helical" evidence="6">
    <location>
        <begin position="212"/>
        <end position="229"/>
    </location>
</feature>
<dbReference type="GeneID" id="66295045"/>
<dbReference type="EMBL" id="AAPV01000001">
    <property type="protein sequence ID" value="EAS84777.1"/>
    <property type="molecule type" value="Genomic_DNA"/>
</dbReference>
<evidence type="ECO:0000256" key="1">
    <source>
        <dbReference type="ARBA" id="ARBA00001946"/>
    </source>
</evidence>
<dbReference type="GO" id="GO:0016757">
    <property type="term" value="F:glycosyltransferase activity"/>
    <property type="evidence" value="ECO:0007669"/>
    <property type="project" value="UniProtKB-KW"/>
</dbReference>
<keyword evidence="5" id="KW-0460">Magnesium</keyword>
<sequence length="240" mass="27831">MKYHFLIMALNEEKNLYKTYKELIDVIKHTNIKNYKIYIIDDGSVDKTFEISQKIKKINKRVILRHNQKNLGIANNVKKFVSTSPNSGKLILISGDNDLSKNIIIKLINASKKSDLVISFFTNREMKGIFRAFLSTMFNLTCCTIFKVYAFYLQGPFVWPLKQLKKIKIFSNGIAYVSEVNIKLLRSGLKFNEISGEMNTGSENSTSIKFKNFIDIFFTIIHLLIEIYVKNKFKKISKRA</sequence>
<gene>
    <name evidence="8" type="ORF">PU1002_03631</name>
</gene>
<dbReference type="InterPro" id="IPR050256">
    <property type="entry name" value="Glycosyltransferase_2"/>
</dbReference>
<dbReference type="InterPro" id="IPR001173">
    <property type="entry name" value="Glyco_trans_2-like"/>
</dbReference>
<keyword evidence="3" id="KW-0328">Glycosyltransferase</keyword>
<dbReference type="PANTHER" id="PTHR48090">
    <property type="entry name" value="UNDECAPRENYL-PHOSPHATE 4-DEOXY-4-FORMAMIDO-L-ARABINOSE TRANSFERASE-RELATED"/>
    <property type="match status" value="1"/>
</dbReference>
<feature type="domain" description="Glycosyltransferase 2-like" evidence="7">
    <location>
        <begin position="6"/>
        <end position="113"/>
    </location>
</feature>